<organism evidence="1 2">
    <name type="scientific">Colletotrichum nymphaeae SA-01</name>
    <dbReference type="NCBI Taxonomy" id="1460502"/>
    <lineage>
        <taxon>Eukaryota</taxon>
        <taxon>Fungi</taxon>
        <taxon>Dikarya</taxon>
        <taxon>Ascomycota</taxon>
        <taxon>Pezizomycotina</taxon>
        <taxon>Sordariomycetes</taxon>
        <taxon>Hypocreomycetidae</taxon>
        <taxon>Glomerellales</taxon>
        <taxon>Glomerellaceae</taxon>
        <taxon>Colletotrichum</taxon>
        <taxon>Colletotrichum acutatum species complex</taxon>
    </lineage>
</organism>
<evidence type="ECO:0000313" key="1">
    <source>
        <dbReference type="EMBL" id="KXH63971.1"/>
    </source>
</evidence>
<sequence length="340" mass="37119">MADISRAVVVETPKSRLDYLVTLESLCSQRGVGLLAVLVLANERVRVLLLVEVAEGMVYASVNGLCRIIVSTALLLSKGNFHCGKGRIRTISPDVQNQILHRPLALGNLPILHRDIGDHEIRIGPLRQQALVDLVETARVRVHGLLLEVPDEAVGDLGGDEVRQEHAVEEDALGAEDHDLHEPARLRHLHERQEVHALVEALLEERLDPAVVALHAAQAAEVAEHAGDHARDCFTNIQVSLAIPKFAEKKKKKKKKKKKNSPPAILSKKMNRTSHCASVSGLSATNDVVGFFLSTCCSEPNPVARSMNHRASRTNFHAAQSPTVRGARWSGTMSCICCSV</sequence>
<keyword evidence="2" id="KW-1185">Reference proteome</keyword>
<reference evidence="1 2" key="1">
    <citation type="submission" date="2014-02" db="EMBL/GenBank/DDBJ databases">
        <title>The genome sequence of Colletotrichum nymphaeae SA-01.</title>
        <authorList>
            <person name="Baroncelli R."/>
            <person name="Thon M.R."/>
        </authorList>
    </citation>
    <scope>NUCLEOTIDE SEQUENCE [LARGE SCALE GENOMIC DNA]</scope>
    <source>
        <strain evidence="1 2">SA-01</strain>
    </source>
</reference>
<comment type="caution">
    <text evidence="1">The sequence shown here is derived from an EMBL/GenBank/DDBJ whole genome shotgun (WGS) entry which is preliminary data.</text>
</comment>
<name>A0A135UU98_9PEZI</name>
<dbReference type="EMBL" id="JEMN01000145">
    <property type="protein sequence ID" value="KXH63971.1"/>
    <property type="molecule type" value="Genomic_DNA"/>
</dbReference>
<dbReference type="Proteomes" id="UP000070054">
    <property type="component" value="Unassembled WGS sequence"/>
</dbReference>
<protein>
    <submittedName>
        <fullName evidence="1">Uncharacterized protein</fullName>
    </submittedName>
</protein>
<gene>
    <name evidence="1" type="ORF">CNYM01_13806</name>
</gene>
<evidence type="ECO:0000313" key="2">
    <source>
        <dbReference type="Proteomes" id="UP000070054"/>
    </source>
</evidence>
<dbReference type="AlphaFoldDB" id="A0A135UU98"/>
<proteinExistence type="predicted"/>
<accession>A0A135UU98</accession>